<feature type="transmembrane region" description="Helical" evidence="1">
    <location>
        <begin position="50"/>
        <end position="69"/>
    </location>
</feature>
<dbReference type="InterPro" id="IPR009305">
    <property type="entry name" value="Mpo1-like"/>
</dbReference>
<keyword evidence="1" id="KW-0472">Membrane</keyword>
<dbReference type="PANTHER" id="PTHR34205:SF2">
    <property type="entry name" value="DUF962 DOMAIN-CONTAINING PROTEIN"/>
    <property type="match status" value="1"/>
</dbReference>
<keyword evidence="1" id="KW-1133">Transmembrane helix</keyword>
<evidence type="ECO:0000256" key="1">
    <source>
        <dbReference type="SAM" id="Phobius"/>
    </source>
</evidence>
<dbReference type="Proteomes" id="UP001056291">
    <property type="component" value="Chromosome"/>
</dbReference>
<keyword evidence="1" id="KW-0812">Transmembrane</keyword>
<dbReference type="PANTHER" id="PTHR34205">
    <property type="entry name" value="TRANSMEMBRANE PROTEIN"/>
    <property type="match status" value="1"/>
</dbReference>
<gene>
    <name evidence="2" type="ORF">NBZ79_02210</name>
</gene>
<protein>
    <submittedName>
        <fullName evidence="2">DUF962 domain-containing protein</fullName>
    </submittedName>
</protein>
<dbReference type="EMBL" id="CP098747">
    <property type="protein sequence ID" value="USG61785.1"/>
    <property type="molecule type" value="Genomic_DNA"/>
</dbReference>
<name>A0ABY4W3L5_9PROT</name>
<accession>A0ABY4W3L5</accession>
<proteinExistence type="predicted"/>
<sequence length="109" mass="12671">MQNRIQTYSEFWPYYLKEHSSALCRRLHFLGTTLALIGFAIFLITFNPILLLACAVGGYGPAWIAHFFVEKNRPATFTYPIWSLYSDFRMFFLWLSGRLPDELKKAGVP</sequence>
<dbReference type="RefSeq" id="WP_251935013.1">
    <property type="nucleotide sequence ID" value="NZ_CP098747.1"/>
</dbReference>
<feature type="transmembrane region" description="Helical" evidence="1">
    <location>
        <begin position="27"/>
        <end position="44"/>
    </location>
</feature>
<dbReference type="Pfam" id="PF06127">
    <property type="entry name" value="Mpo1-like"/>
    <property type="match status" value="1"/>
</dbReference>
<keyword evidence="3" id="KW-1185">Reference proteome</keyword>
<reference evidence="2" key="1">
    <citation type="submission" date="2022-06" db="EMBL/GenBank/DDBJ databases">
        <title>Sneathiella actinostolidae sp. nov., isolated from a sea anemonein the Western Pacific Ocean.</title>
        <authorList>
            <person name="Wei M.J."/>
        </authorList>
    </citation>
    <scope>NUCLEOTIDE SEQUENCE</scope>
    <source>
        <strain evidence="2">PHK-P5</strain>
    </source>
</reference>
<evidence type="ECO:0000313" key="2">
    <source>
        <dbReference type="EMBL" id="USG61785.1"/>
    </source>
</evidence>
<evidence type="ECO:0000313" key="3">
    <source>
        <dbReference type="Proteomes" id="UP001056291"/>
    </source>
</evidence>
<organism evidence="2 3">
    <name type="scientific">Sneathiella marina</name>
    <dbReference type="NCBI Taxonomy" id="2950108"/>
    <lineage>
        <taxon>Bacteria</taxon>
        <taxon>Pseudomonadati</taxon>
        <taxon>Pseudomonadota</taxon>
        <taxon>Alphaproteobacteria</taxon>
        <taxon>Sneathiellales</taxon>
        <taxon>Sneathiellaceae</taxon>
        <taxon>Sneathiella</taxon>
    </lineage>
</organism>